<dbReference type="InterPro" id="IPR012337">
    <property type="entry name" value="RNaseH-like_sf"/>
</dbReference>
<organism evidence="1 2">
    <name type="scientific">Vitis vinifera</name>
    <name type="common">Grape</name>
    <dbReference type="NCBI Taxonomy" id="29760"/>
    <lineage>
        <taxon>Eukaryota</taxon>
        <taxon>Viridiplantae</taxon>
        <taxon>Streptophyta</taxon>
        <taxon>Embryophyta</taxon>
        <taxon>Tracheophyta</taxon>
        <taxon>Spermatophyta</taxon>
        <taxon>Magnoliopsida</taxon>
        <taxon>eudicotyledons</taxon>
        <taxon>Gunneridae</taxon>
        <taxon>Pentapetalae</taxon>
        <taxon>rosids</taxon>
        <taxon>Vitales</taxon>
        <taxon>Vitaceae</taxon>
        <taxon>Viteae</taxon>
        <taxon>Vitis</taxon>
    </lineage>
</organism>
<reference evidence="1 2" key="1">
    <citation type="journal article" date="2018" name="PLoS Genet.">
        <title>Population sequencing reveals clonal diversity and ancestral inbreeding in the grapevine cultivar Chardonnay.</title>
        <authorList>
            <person name="Roach M.J."/>
            <person name="Johnson D.L."/>
            <person name="Bohlmann J."/>
            <person name="van Vuuren H.J."/>
            <person name="Jones S.J."/>
            <person name="Pretorius I.S."/>
            <person name="Schmidt S.A."/>
            <person name="Borneman A.R."/>
        </authorList>
    </citation>
    <scope>NUCLEOTIDE SEQUENCE [LARGE SCALE GENOMIC DNA]</scope>
    <source>
        <strain evidence="2">cv. Chardonnay</strain>
        <tissue evidence="1">Leaf</tissue>
    </source>
</reference>
<dbReference type="AlphaFoldDB" id="A0A438CKT2"/>
<sequence length="147" mass="16437">MDWCGSSTPRTPEYRTMNKERHERKAYWLVILLKPNKIRLGNWEADVLSKAQLEYAATDAFASWYLYEVLKSFPDTAENKIEELEGDLKCDKCAIDGLLEREGFTVGASRGGREGGGVYSGCLRGRASQHCKRVGLGRFSGSSVPKP</sequence>
<dbReference type="Proteomes" id="UP000288805">
    <property type="component" value="Unassembled WGS sequence"/>
</dbReference>
<comment type="caution">
    <text evidence="1">The sequence shown here is derived from an EMBL/GenBank/DDBJ whole genome shotgun (WGS) entry which is preliminary data.</text>
</comment>
<dbReference type="GO" id="GO:0004527">
    <property type="term" value="F:exonuclease activity"/>
    <property type="evidence" value="ECO:0007669"/>
    <property type="project" value="UniProtKB-KW"/>
</dbReference>
<name>A0A438CKT2_VITVI</name>
<keyword evidence="1" id="KW-0378">Hydrolase</keyword>
<protein>
    <submittedName>
        <fullName evidence="1">Werner Syndrome-like exonuclease</fullName>
    </submittedName>
</protein>
<dbReference type="GO" id="GO:0003676">
    <property type="term" value="F:nucleic acid binding"/>
    <property type="evidence" value="ECO:0007669"/>
    <property type="project" value="InterPro"/>
</dbReference>
<accession>A0A438CKT2</accession>
<keyword evidence="1" id="KW-0540">Nuclease</keyword>
<dbReference type="SUPFAM" id="SSF53098">
    <property type="entry name" value="Ribonuclease H-like"/>
    <property type="match status" value="1"/>
</dbReference>
<evidence type="ECO:0000313" key="1">
    <source>
        <dbReference type="EMBL" id="RVW23822.1"/>
    </source>
</evidence>
<dbReference type="InterPro" id="IPR036397">
    <property type="entry name" value="RNaseH_sf"/>
</dbReference>
<proteinExistence type="predicted"/>
<evidence type="ECO:0000313" key="2">
    <source>
        <dbReference type="Proteomes" id="UP000288805"/>
    </source>
</evidence>
<dbReference type="Gene3D" id="3.30.420.10">
    <property type="entry name" value="Ribonuclease H-like superfamily/Ribonuclease H"/>
    <property type="match status" value="1"/>
</dbReference>
<dbReference type="OrthoDB" id="1920326at2759"/>
<gene>
    <name evidence="1" type="primary">WEX_3</name>
    <name evidence="1" type="ORF">CK203_098028</name>
</gene>
<keyword evidence="1" id="KW-0269">Exonuclease</keyword>
<dbReference type="EMBL" id="QGNW01002186">
    <property type="protein sequence ID" value="RVW23822.1"/>
    <property type="molecule type" value="Genomic_DNA"/>
</dbReference>